<protein>
    <submittedName>
        <fullName evidence="3">Uncharacterized protein</fullName>
    </submittedName>
</protein>
<feature type="region of interest" description="Disordered" evidence="1">
    <location>
        <begin position="32"/>
        <end position="68"/>
    </location>
</feature>
<dbReference type="Proteomes" id="UP001055940">
    <property type="component" value="Chromosome"/>
</dbReference>
<dbReference type="EMBL" id="CP099837">
    <property type="protein sequence ID" value="USY20406.1"/>
    <property type="molecule type" value="Genomic_DNA"/>
</dbReference>
<keyword evidence="4" id="KW-1185">Reference proteome</keyword>
<feature type="transmembrane region" description="Helical" evidence="2">
    <location>
        <begin position="6"/>
        <end position="25"/>
    </location>
</feature>
<organism evidence="3 4">
    <name type="scientific">Nocardiopsis exhalans</name>
    <dbReference type="NCBI Taxonomy" id="163604"/>
    <lineage>
        <taxon>Bacteria</taxon>
        <taxon>Bacillati</taxon>
        <taxon>Actinomycetota</taxon>
        <taxon>Actinomycetes</taxon>
        <taxon>Streptosporangiales</taxon>
        <taxon>Nocardiopsidaceae</taxon>
        <taxon>Nocardiopsis</taxon>
    </lineage>
</organism>
<gene>
    <name evidence="3" type="ORF">NE857_01715</name>
</gene>
<evidence type="ECO:0000256" key="1">
    <source>
        <dbReference type="SAM" id="MobiDB-lite"/>
    </source>
</evidence>
<reference evidence="3" key="1">
    <citation type="submission" date="2022-06" db="EMBL/GenBank/DDBJ databases">
        <authorList>
            <person name="Ping M."/>
        </authorList>
    </citation>
    <scope>NUCLEOTIDE SEQUENCE</scope>
    <source>
        <strain evidence="3">JCM11759T</strain>
    </source>
</reference>
<name>A0ABY5D9I6_9ACTN</name>
<sequence length="68" mass="7115">MDENMADLLLLLTGTGFIALCAVYVRMCQHLLGPDPEDPHPDPVGPAGARGDATDHAGRTGVQKTVTS</sequence>
<evidence type="ECO:0000313" key="3">
    <source>
        <dbReference type="EMBL" id="USY20406.1"/>
    </source>
</evidence>
<dbReference type="RefSeq" id="WP_017579270.1">
    <property type="nucleotide sequence ID" value="NZ_BAAAJB010000050.1"/>
</dbReference>
<keyword evidence="2" id="KW-1133">Transmembrane helix</keyword>
<accession>A0ABY5D9I6</accession>
<evidence type="ECO:0000313" key="4">
    <source>
        <dbReference type="Proteomes" id="UP001055940"/>
    </source>
</evidence>
<evidence type="ECO:0000256" key="2">
    <source>
        <dbReference type="SAM" id="Phobius"/>
    </source>
</evidence>
<keyword evidence="2" id="KW-0812">Transmembrane</keyword>
<proteinExistence type="predicted"/>
<keyword evidence="2" id="KW-0472">Membrane</keyword>